<accession>A0AA39YNR3</accession>
<organism evidence="3 4">
    <name type="scientific">Cercophora newfieldiana</name>
    <dbReference type="NCBI Taxonomy" id="92897"/>
    <lineage>
        <taxon>Eukaryota</taxon>
        <taxon>Fungi</taxon>
        <taxon>Dikarya</taxon>
        <taxon>Ascomycota</taxon>
        <taxon>Pezizomycotina</taxon>
        <taxon>Sordariomycetes</taxon>
        <taxon>Sordariomycetidae</taxon>
        <taxon>Sordariales</taxon>
        <taxon>Lasiosphaeriaceae</taxon>
        <taxon>Cercophora</taxon>
    </lineage>
</organism>
<feature type="domain" description="DUF8212" evidence="2">
    <location>
        <begin position="230"/>
        <end position="360"/>
    </location>
</feature>
<dbReference type="EMBL" id="JAULSV010000001">
    <property type="protein sequence ID" value="KAK0654972.1"/>
    <property type="molecule type" value="Genomic_DNA"/>
</dbReference>
<evidence type="ECO:0000259" key="2">
    <source>
        <dbReference type="Pfam" id="PF26640"/>
    </source>
</evidence>
<proteinExistence type="predicted"/>
<evidence type="ECO:0000259" key="1">
    <source>
        <dbReference type="Pfam" id="PF06985"/>
    </source>
</evidence>
<dbReference type="Proteomes" id="UP001174936">
    <property type="component" value="Unassembled WGS sequence"/>
</dbReference>
<protein>
    <submittedName>
        <fullName evidence="3">Heterokaryon incompatibility protein-domain-containing protein</fullName>
    </submittedName>
</protein>
<evidence type="ECO:0000313" key="4">
    <source>
        <dbReference type="Proteomes" id="UP001174936"/>
    </source>
</evidence>
<dbReference type="Pfam" id="PF26640">
    <property type="entry name" value="DUF8212"/>
    <property type="match status" value="1"/>
</dbReference>
<dbReference type="PANTHER" id="PTHR10622:SF10">
    <property type="entry name" value="HET DOMAIN-CONTAINING PROTEIN"/>
    <property type="match status" value="1"/>
</dbReference>
<dbReference type="InterPro" id="IPR058525">
    <property type="entry name" value="DUF8212"/>
</dbReference>
<sequence>MWLIDTTTLRLRNFQGKPPPYAILSHRWGNDDEEVTFQEWRDDHSRISLKPGFVKISKACIQAKRDRLNFLWVDTNCIDKSSSAELSEAINSMYRYYSEAVVCYAHLYDVHDGSTPTQLPSGTDGNIQFSRSTWFTRGWTLQELLAPTDLVFFNSSWSRIGTKAQLEDTIATITGIPPRYLHRPHLRDATISCRMSWVSNRVTTRLEDIAYCMLGIFNINMPLLYGEGRRAFQRLQEELVKSSDDRTIFAWDWLPRFAVTGRDNPNFPNLRAAHLVDSGWDVQPMYTGEAIDFYQYKDAPDISSGATSLLAPDPVFFYASNNIATHPDPDAPESNLGRVNISTPYFITNKGLSITLPLLDPSAHAVRPRTLTSRRWGDPQPLAMISAQRHTSSFIQGQLAEVPSDICQGVAIFLKAADREASTYDRAVEPDELGHDSVSMFRGHLMHVTMPWDWFRKYFCDTPMFVPSSGKLQSIFAWDQAPDAAVWLLNDFKTQDTVRIELFLGAGPLKYRPDHWSLFPSLLEKSIACIGAIYKITTIFSERRLLRGKREVTHEACVIVRAYGGYAANPDSTKVALRWSCDAIFPSSRGAPVTAQDRASRVSVLWDFGGTTGMTLHQILNCRADQYPQSGSLFVESTASQLILLGQRKVMVRLGGSGRWVTNPASSMKFLCAEMIED</sequence>
<evidence type="ECO:0000313" key="3">
    <source>
        <dbReference type="EMBL" id="KAK0654972.1"/>
    </source>
</evidence>
<comment type="caution">
    <text evidence="3">The sequence shown here is derived from an EMBL/GenBank/DDBJ whole genome shotgun (WGS) entry which is preliminary data.</text>
</comment>
<name>A0AA39YNR3_9PEZI</name>
<dbReference type="InterPro" id="IPR010730">
    <property type="entry name" value="HET"/>
</dbReference>
<dbReference type="Pfam" id="PF06985">
    <property type="entry name" value="HET"/>
    <property type="match status" value="1"/>
</dbReference>
<keyword evidence="4" id="KW-1185">Reference proteome</keyword>
<gene>
    <name evidence="3" type="ORF">B0T16DRAFT_2408</name>
</gene>
<feature type="domain" description="Heterokaryon incompatibility" evidence="1">
    <location>
        <begin position="21"/>
        <end position="111"/>
    </location>
</feature>
<dbReference type="PANTHER" id="PTHR10622">
    <property type="entry name" value="HET DOMAIN-CONTAINING PROTEIN"/>
    <property type="match status" value="1"/>
</dbReference>
<dbReference type="AlphaFoldDB" id="A0AA39YNR3"/>
<reference evidence="3" key="1">
    <citation type="submission" date="2023-06" db="EMBL/GenBank/DDBJ databases">
        <title>Genome-scale phylogeny and comparative genomics of the fungal order Sordariales.</title>
        <authorList>
            <consortium name="Lawrence Berkeley National Laboratory"/>
            <person name="Hensen N."/>
            <person name="Bonometti L."/>
            <person name="Westerberg I."/>
            <person name="Brannstrom I.O."/>
            <person name="Guillou S."/>
            <person name="Cros-Aarteil S."/>
            <person name="Calhoun S."/>
            <person name="Haridas S."/>
            <person name="Kuo A."/>
            <person name="Mondo S."/>
            <person name="Pangilinan J."/>
            <person name="Riley R."/>
            <person name="Labutti K."/>
            <person name="Andreopoulos B."/>
            <person name="Lipzen A."/>
            <person name="Chen C."/>
            <person name="Yanf M."/>
            <person name="Daum C."/>
            <person name="Ng V."/>
            <person name="Clum A."/>
            <person name="Steindorff A."/>
            <person name="Ohm R."/>
            <person name="Martin F."/>
            <person name="Silar P."/>
            <person name="Natvig D."/>
            <person name="Lalanne C."/>
            <person name="Gautier V."/>
            <person name="Ament-Velasquez S.L."/>
            <person name="Kruys A."/>
            <person name="Hutchinson M.I."/>
            <person name="Powell A.J."/>
            <person name="Barry K."/>
            <person name="Miller A.N."/>
            <person name="Grigoriev I.V."/>
            <person name="Debuchy R."/>
            <person name="Gladieux P."/>
            <person name="Thoren M.H."/>
            <person name="Johannesson H."/>
        </authorList>
    </citation>
    <scope>NUCLEOTIDE SEQUENCE</scope>
    <source>
        <strain evidence="3">SMH2532-1</strain>
    </source>
</reference>